<dbReference type="Proteomes" id="UP000181790">
    <property type="component" value="Unassembled WGS sequence"/>
</dbReference>
<keyword evidence="2" id="KW-1185">Reference proteome</keyword>
<reference evidence="1 2" key="1">
    <citation type="submission" date="2016-10" db="EMBL/GenBank/DDBJ databases">
        <title>Arsenicibacter rosenii gen. nov., sp. nov., an efficient arsenic-methylating bacterium isolated from an arsenic-contaminated paddy soil.</title>
        <authorList>
            <person name="Huang K."/>
        </authorList>
    </citation>
    <scope>NUCLEOTIDE SEQUENCE [LARGE SCALE GENOMIC DNA]</scope>
    <source>
        <strain evidence="1 2">SM-1</strain>
    </source>
</reference>
<organism evidence="1 2">
    <name type="scientific">Arsenicibacter rosenii</name>
    <dbReference type="NCBI Taxonomy" id="1750698"/>
    <lineage>
        <taxon>Bacteria</taxon>
        <taxon>Pseudomonadati</taxon>
        <taxon>Bacteroidota</taxon>
        <taxon>Cytophagia</taxon>
        <taxon>Cytophagales</taxon>
        <taxon>Spirosomataceae</taxon>
        <taxon>Arsenicibacter</taxon>
    </lineage>
</organism>
<dbReference type="RefSeq" id="WP_071502574.1">
    <property type="nucleotide sequence ID" value="NZ_MORL01000003.1"/>
</dbReference>
<accession>A0A1S2VLZ2</accession>
<protein>
    <submittedName>
        <fullName evidence="1">Uncharacterized protein</fullName>
    </submittedName>
</protein>
<gene>
    <name evidence="1" type="ORF">BLX24_07915</name>
</gene>
<evidence type="ECO:0000313" key="2">
    <source>
        <dbReference type="Proteomes" id="UP000181790"/>
    </source>
</evidence>
<proteinExistence type="predicted"/>
<dbReference type="EMBL" id="MORL01000003">
    <property type="protein sequence ID" value="OIN59773.1"/>
    <property type="molecule type" value="Genomic_DNA"/>
</dbReference>
<dbReference type="AlphaFoldDB" id="A0A1S2VLZ2"/>
<comment type="caution">
    <text evidence="1">The sequence shown here is derived from an EMBL/GenBank/DDBJ whole genome shotgun (WGS) entry which is preliminary data.</text>
</comment>
<sequence length="83" mass="9395">MDTPSLTATHWPLDRIYTEWLFNDLWGHPTDALLVMAGRIDHQLDALVTAGKMLTDDGVHYATLEKIRLDIETILTIRSGCDD</sequence>
<name>A0A1S2VLZ2_9BACT</name>
<evidence type="ECO:0000313" key="1">
    <source>
        <dbReference type="EMBL" id="OIN59773.1"/>
    </source>
</evidence>